<keyword evidence="1" id="KW-0805">Transcription regulation</keyword>
<protein>
    <submittedName>
        <fullName evidence="6">TetR/AcrR family transcriptional regulator</fullName>
    </submittedName>
</protein>
<dbReference type="OrthoDB" id="4641396at2"/>
<dbReference type="PANTHER" id="PTHR30055">
    <property type="entry name" value="HTH-TYPE TRANSCRIPTIONAL REGULATOR RUTR"/>
    <property type="match status" value="1"/>
</dbReference>
<evidence type="ECO:0000256" key="3">
    <source>
        <dbReference type="ARBA" id="ARBA00023163"/>
    </source>
</evidence>
<keyword evidence="2 4" id="KW-0238">DNA-binding</keyword>
<accession>A0A4R0J587</accession>
<dbReference type="PROSITE" id="PS50977">
    <property type="entry name" value="HTH_TETR_2"/>
    <property type="match status" value="1"/>
</dbReference>
<dbReference type="InterPro" id="IPR025996">
    <property type="entry name" value="MT1864/Rv1816-like_C"/>
</dbReference>
<evidence type="ECO:0000313" key="6">
    <source>
        <dbReference type="EMBL" id="TCC39466.1"/>
    </source>
</evidence>
<dbReference type="Gene3D" id="1.10.357.10">
    <property type="entry name" value="Tetracycline Repressor, domain 2"/>
    <property type="match status" value="1"/>
</dbReference>
<reference evidence="6 7" key="1">
    <citation type="submission" date="2019-02" db="EMBL/GenBank/DDBJ databases">
        <title>Kribbella capetownensis sp. nov. and Kribbella speibonae sp. nov., isolated from soil.</title>
        <authorList>
            <person name="Curtis S.M."/>
            <person name="Norton I."/>
            <person name="Everest G.J."/>
            <person name="Meyers P.R."/>
        </authorList>
    </citation>
    <scope>NUCLEOTIDE SEQUENCE [LARGE SCALE GENOMIC DNA]</scope>
    <source>
        <strain evidence="6 7">DSM 27082</strain>
    </source>
</reference>
<evidence type="ECO:0000313" key="7">
    <source>
        <dbReference type="Proteomes" id="UP000292695"/>
    </source>
</evidence>
<keyword evidence="7" id="KW-1185">Reference proteome</keyword>
<keyword evidence="3" id="KW-0804">Transcription</keyword>
<dbReference type="PANTHER" id="PTHR30055:SF234">
    <property type="entry name" value="HTH-TYPE TRANSCRIPTIONAL REGULATOR BETI"/>
    <property type="match status" value="1"/>
</dbReference>
<feature type="DNA-binding region" description="H-T-H motif" evidence="4">
    <location>
        <begin position="35"/>
        <end position="54"/>
    </location>
</feature>
<proteinExistence type="predicted"/>
<dbReference type="Proteomes" id="UP000292695">
    <property type="component" value="Unassembled WGS sequence"/>
</dbReference>
<evidence type="ECO:0000256" key="2">
    <source>
        <dbReference type="ARBA" id="ARBA00023125"/>
    </source>
</evidence>
<organism evidence="6 7">
    <name type="scientific">Kribbella sindirgiensis</name>
    <dbReference type="NCBI Taxonomy" id="1124744"/>
    <lineage>
        <taxon>Bacteria</taxon>
        <taxon>Bacillati</taxon>
        <taxon>Actinomycetota</taxon>
        <taxon>Actinomycetes</taxon>
        <taxon>Propionibacteriales</taxon>
        <taxon>Kribbellaceae</taxon>
        <taxon>Kribbella</taxon>
    </lineage>
</organism>
<dbReference type="GO" id="GO:0000976">
    <property type="term" value="F:transcription cis-regulatory region binding"/>
    <property type="evidence" value="ECO:0007669"/>
    <property type="project" value="TreeGrafter"/>
</dbReference>
<name>A0A4R0J587_9ACTN</name>
<dbReference type="SUPFAM" id="SSF48498">
    <property type="entry name" value="Tetracyclin repressor-like, C-terminal domain"/>
    <property type="match status" value="1"/>
</dbReference>
<dbReference type="GO" id="GO:0003700">
    <property type="term" value="F:DNA-binding transcription factor activity"/>
    <property type="evidence" value="ECO:0007669"/>
    <property type="project" value="TreeGrafter"/>
</dbReference>
<dbReference type="Pfam" id="PF00440">
    <property type="entry name" value="TetR_N"/>
    <property type="match status" value="1"/>
</dbReference>
<evidence type="ECO:0000256" key="4">
    <source>
        <dbReference type="PROSITE-ProRule" id="PRU00335"/>
    </source>
</evidence>
<dbReference type="InterPro" id="IPR050109">
    <property type="entry name" value="HTH-type_TetR-like_transc_reg"/>
</dbReference>
<dbReference type="AlphaFoldDB" id="A0A4R0J587"/>
<dbReference type="InterPro" id="IPR009057">
    <property type="entry name" value="Homeodomain-like_sf"/>
</dbReference>
<dbReference type="SUPFAM" id="SSF46689">
    <property type="entry name" value="Homeodomain-like"/>
    <property type="match status" value="1"/>
</dbReference>
<evidence type="ECO:0000256" key="1">
    <source>
        <dbReference type="ARBA" id="ARBA00023015"/>
    </source>
</evidence>
<sequence length="198" mass="21609">MPTQSRRERARAERHELILRTARELAESIGWGAVTTRRLADAIDYSQPVLYGHFENMNAIADAVAIQGIEELIAVLRVARTTAPNPAAGLSALAKAYLEYASNHPAVYEAIFVRPTDLEFASADSPLLLKTAFAEFQAAIEPFAAGDDPETLTEVLWSALHGQATLAHARRLRPDQRDGRVELLVARLSGKNSPPSAK</sequence>
<dbReference type="EMBL" id="SJKA01000002">
    <property type="protein sequence ID" value="TCC39466.1"/>
    <property type="molecule type" value="Genomic_DNA"/>
</dbReference>
<gene>
    <name evidence="6" type="ORF">E0H50_05930</name>
</gene>
<evidence type="ECO:0000259" key="5">
    <source>
        <dbReference type="PROSITE" id="PS50977"/>
    </source>
</evidence>
<dbReference type="InterPro" id="IPR001647">
    <property type="entry name" value="HTH_TetR"/>
</dbReference>
<comment type="caution">
    <text evidence="6">The sequence shown here is derived from an EMBL/GenBank/DDBJ whole genome shotgun (WGS) entry which is preliminary data.</text>
</comment>
<dbReference type="Pfam" id="PF13305">
    <property type="entry name" value="TetR_C_33"/>
    <property type="match status" value="1"/>
</dbReference>
<feature type="domain" description="HTH tetR-type" evidence="5">
    <location>
        <begin position="12"/>
        <end position="72"/>
    </location>
</feature>
<dbReference type="RefSeq" id="WP_131285547.1">
    <property type="nucleotide sequence ID" value="NZ_SJKA01000002.1"/>
</dbReference>
<dbReference type="InterPro" id="IPR036271">
    <property type="entry name" value="Tet_transcr_reg_TetR-rel_C_sf"/>
</dbReference>